<accession>A0A8X6QSB4</accession>
<evidence type="ECO:0000313" key="11">
    <source>
        <dbReference type="Proteomes" id="UP000887013"/>
    </source>
</evidence>
<dbReference type="SUPFAM" id="SSF48264">
    <property type="entry name" value="Cytochrome P450"/>
    <property type="match status" value="1"/>
</dbReference>
<dbReference type="GO" id="GO:0016705">
    <property type="term" value="F:oxidoreductase activity, acting on paired donors, with incorporation or reduction of molecular oxygen"/>
    <property type="evidence" value="ECO:0007669"/>
    <property type="project" value="InterPro"/>
</dbReference>
<dbReference type="AlphaFoldDB" id="A0A8X6QSB4"/>
<protein>
    <submittedName>
        <fullName evidence="10">Cytochrome P450 302a1, mitochondrial</fullName>
    </submittedName>
</protein>
<reference evidence="10" key="1">
    <citation type="submission" date="2020-08" db="EMBL/GenBank/DDBJ databases">
        <title>Multicomponent nature underlies the extraordinary mechanical properties of spider dragline silk.</title>
        <authorList>
            <person name="Kono N."/>
            <person name="Nakamura H."/>
            <person name="Mori M."/>
            <person name="Yoshida Y."/>
            <person name="Ohtoshi R."/>
            <person name="Malay A.D."/>
            <person name="Moran D.A.P."/>
            <person name="Tomita M."/>
            <person name="Numata K."/>
            <person name="Arakawa K."/>
        </authorList>
    </citation>
    <scope>NUCLEOTIDE SEQUENCE</scope>
</reference>
<keyword evidence="6 8" id="KW-0408">Iron</keyword>
<dbReference type="PRINTS" id="PR00385">
    <property type="entry name" value="P450"/>
</dbReference>
<dbReference type="InterPro" id="IPR001128">
    <property type="entry name" value="Cyt_P450"/>
</dbReference>
<evidence type="ECO:0000256" key="2">
    <source>
        <dbReference type="ARBA" id="ARBA00010617"/>
    </source>
</evidence>
<evidence type="ECO:0000256" key="5">
    <source>
        <dbReference type="ARBA" id="ARBA00023002"/>
    </source>
</evidence>
<dbReference type="OrthoDB" id="3945418at2759"/>
<comment type="cofactor">
    <cofactor evidence="1 8">
        <name>heme</name>
        <dbReference type="ChEBI" id="CHEBI:30413"/>
    </cofactor>
</comment>
<dbReference type="Pfam" id="PF00067">
    <property type="entry name" value="p450"/>
    <property type="match status" value="1"/>
</dbReference>
<comment type="similarity">
    <text evidence="2 9">Belongs to the cytochrome P450 family.</text>
</comment>
<gene>
    <name evidence="10" type="primary">dib</name>
    <name evidence="10" type="ORF">NPIL_483621</name>
</gene>
<evidence type="ECO:0000256" key="9">
    <source>
        <dbReference type="RuleBase" id="RU000461"/>
    </source>
</evidence>
<evidence type="ECO:0000256" key="3">
    <source>
        <dbReference type="ARBA" id="ARBA00022617"/>
    </source>
</evidence>
<dbReference type="GO" id="GO:0004497">
    <property type="term" value="F:monooxygenase activity"/>
    <property type="evidence" value="ECO:0007669"/>
    <property type="project" value="UniProtKB-KW"/>
</dbReference>
<evidence type="ECO:0000256" key="8">
    <source>
        <dbReference type="PIRSR" id="PIRSR602401-1"/>
    </source>
</evidence>
<organism evidence="10 11">
    <name type="scientific">Nephila pilipes</name>
    <name type="common">Giant wood spider</name>
    <name type="synonym">Nephila maculata</name>
    <dbReference type="NCBI Taxonomy" id="299642"/>
    <lineage>
        <taxon>Eukaryota</taxon>
        <taxon>Metazoa</taxon>
        <taxon>Ecdysozoa</taxon>
        <taxon>Arthropoda</taxon>
        <taxon>Chelicerata</taxon>
        <taxon>Arachnida</taxon>
        <taxon>Araneae</taxon>
        <taxon>Araneomorphae</taxon>
        <taxon>Entelegynae</taxon>
        <taxon>Araneoidea</taxon>
        <taxon>Nephilidae</taxon>
        <taxon>Nephila</taxon>
    </lineage>
</organism>
<evidence type="ECO:0000256" key="4">
    <source>
        <dbReference type="ARBA" id="ARBA00022723"/>
    </source>
</evidence>
<dbReference type="InterPro" id="IPR002401">
    <property type="entry name" value="Cyt_P450_E_grp-I"/>
</dbReference>
<keyword evidence="11" id="KW-1185">Reference proteome</keyword>
<comment type="caution">
    <text evidence="10">The sequence shown here is derived from an EMBL/GenBank/DDBJ whole genome shotgun (WGS) entry which is preliminary data.</text>
</comment>
<dbReference type="Gene3D" id="1.10.630.10">
    <property type="entry name" value="Cytochrome P450"/>
    <property type="match status" value="1"/>
</dbReference>
<evidence type="ECO:0000256" key="1">
    <source>
        <dbReference type="ARBA" id="ARBA00001971"/>
    </source>
</evidence>
<dbReference type="InterPro" id="IPR036396">
    <property type="entry name" value="Cyt_P450_sf"/>
</dbReference>
<feature type="binding site" description="axial binding residue" evidence="8">
    <location>
        <position position="452"/>
    </location>
    <ligand>
        <name>heme</name>
        <dbReference type="ChEBI" id="CHEBI:30413"/>
    </ligand>
    <ligandPart>
        <name>Fe</name>
        <dbReference type="ChEBI" id="CHEBI:18248"/>
    </ligandPart>
</feature>
<evidence type="ECO:0000313" key="10">
    <source>
        <dbReference type="EMBL" id="GFU40846.1"/>
    </source>
</evidence>
<dbReference type="InterPro" id="IPR017972">
    <property type="entry name" value="Cyt_P450_CS"/>
</dbReference>
<dbReference type="GO" id="GO:0005506">
    <property type="term" value="F:iron ion binding"/>
    <property type="evidence" value="ECO:0007669"/>
    <property type="project" value="InterPro"/>
</dbReference>
<evidence type="ECO:0000256" key="6">
    <source>
        <dbReference type="ARBA" id="ARBA00023004"/>
    </source>
</evidence>
<name>A0A8X6QSB4_NEPPI</name>
<dbReference type="PRINTS" id="PR00463">
    <property type="entry name" value="EP450I"/>
</dbReference>
<sequence>MALLGVNRQCLKLFPTGCKILSCYYSQRIVEPPPYWHKIFRDKRIRNFDEIPTIGPVVEDYKNFKIHESYQRWVKEVGHVVKELMPDGSCCIHVYHKDDYRAVYMNDGMRPLRKSHRVIAKYRQDRPLMYSNVGLGAGLGAEWSQLRRKLPSGVGGKVYLPFRLNLEDIADDFIDLVQKKLDKNGEIEILPLLFRWAFESFGFVALNRRLEALSEHGNEQVDKLIEAAHITNEIIFLSNVADFEEQYKRLVPVQNYFESVMRDYVEEATSDVYGHCIVNELVSEEVSFSDICVLIMDLFQGALSTVPLTITWALYHLSRFPDIQERTREELIKLMPTKDSRYYKNLDEGKKRGELLFEPCHASPRVQAILRETLRLNPPTIGNGRVNSIDLVLGGYLVPAGNMIVLQGQATCRLEEYFERPLEFLPDRFLHRNKYHQIGGVNLPFGFGARSCIGQSFAHGQLILALSKILRNFEVSYEHEEVDVINRLHNEPDRPVIFKLKPLTE</sequence>
<dbReference type="PROSITE" id="PS00086">
    <property type="entry name" value="CYTOCHROME_P450"/>
    <property type="match status" value="1"/>
</dbReference>
<dbReference type="GO" id="GO:0020037">
    <property type="term" value="F:heme binding"/>
    <property type="evidence" value="ECO:0007669"/>
    <property type="project" value="InterPro"/>
</dbReference>
<dbReference type="PANTHER" id="PTHR24279">
    <property type="entry name" value="CYTOCHROME P450"/>
    <property type="match status" value="1"/>
</dbReference>
<keyword evidence="3 8" id="KW-0349">Heme</keyword>
<dbReference type="EMBL" id="BMAW01035729">
    <property type="protein sequence ID" value="GFU40846.1"/>
    <property type="molecule type" value="Genomic_DNA"/>
</dbReference>
<dbReference type="PANTHER" id="PTHR24279:SF120">
    <property type="entry name" value="CYTOCHROME P450"/>
    <property type="match status" value="1"/>
</dbReference>
<dbReference type="Proteomes" id="UP000887013">
    <property type="component" value="Unassembled WGS sequence"/>
</dbReference>
<dbReference type="InterPro" id="IPR050479">
    <property type="entry name" value="CYP11_CYP27_families"/>
</dbReference>
<proteinExistence type="inferred from homology"/>
<evidence type="ECO:0000256" key="7">
    <source>
        <dbReference type="ARBA" id="ARBA00023033"/>
    </source>
</evidence>
<keyword evidence="7 9" id="KW-0503">Monooxygenase</keyword>
<keyword evidence="5 9" id="KW-0560">Oxidoreductase</keyword>
<keyword evidence="4 8" id="KW-0479">Metal-binding</keyword>